<evidence type="ECO:0000259" key="8">
    <source>
        <dbReference type="PROSITE" id="PS50111"/>
    </source>
</evidence>
<keyword evidence="2" id="KW-0997">Cell inner membrane</keyword>
<evidence type="ECO:0000259" key="9">
    <source>
        <dbReference type="PROSITE" id="PS50192"/>
    </source>
</evidence>
<feature type="domain" description="Methyl-accepting transducer" evidence="8">
    <location>
        <begin position="522"/>
        <end position="744"/>
    </location>
</feature>
<gene>
    <name evidence="12" type="ORF">J2851_001928</name>
</gene>
<feature type="domain" description="HAMP" evidence="10">
    <location>
        <begin position="428"/>
        <end position="481"/>
    </location>
</feature>
<comment type="similarity">
    <text evidence="4">Belongs to the methyl-accepting chemotaxis (MCP) protein family.</text>
</comment>
<feature type="domain" description="T-SNARE coiled-coil homology" evidence="9">
    <location>
        <begin position="682"/>
        <end position="736"/>
    </location>
</feature>
<sequence>MLTMVVAFVGWSSLRTYAGRVDVAAHTADLDTRLKAVRIEEARFVTERDARAAASVPGMLETLRAEARETKGALDDAGSVRLLDDILAGIDGYRAAFANFVAQDKEARARTDGMEARARALKDIAEKIGRQQSDRYDQNMVSLRDAEHAVRQARDTSDRADRLIETVLEARRLQAEFLRTRNPAGMQAVGDAVALLLSTVETVEKDLAGTNDEDLAKQIVAAVRDYRAALDQASAAESGRGLDAHAQQIQKLAHEMQENQGSVSAALQEAAGFAQSEVNEAVQLRGVAMRLIQNAQAAMLGQRDYLLGGDAAARATVAEAVKETLDLAKQASAVLVDAEGRALIAAITDAAQAFDREFAALVAASENQRTASTAMAKAAGAVSDQVARLVSIQREDRENGRANASTVIIVGAVVSLALGLMLAWYIDRGITLPLHAMTGAMGRLSEGDLDVDIPGADRKDELRAMALALRVFKENALEMRRMEGEREEMRRQIDADRRRTMNEFAAGFEQAVSGVVLSLTDSAGNLGRDAQEMSSDAALTTAKSSAVASASEQASTNVQTVAAAAEELSSSIAEISRQLNASSQVAMGAAGKARETNTIVEGLADAAQRIGQVVNLIGEIASQTNLLALNATIEAARAGEAGKGFAVVATEVKNLAGQTAKATEEISSQVADMQAATGGAVEAIRTISDAVGTISRTVTDIAQAMEQQGLATREIAQNVNEAAEGTQQVMRHIAEVTHAASKTGGAADAVLDASRTLARQAEHLRAEVQGFLNKVRSA</sequence>
<feature type="transmembrane region" description="Helical" evidence="7">
    <location>
        <begin position="404"/>
        <end position="426"/>
    </location>
</feature>
<keyword evidence="13" id="KW-1185">Reference proteome</keyword>
<dbReference type="PANTHER" id="PTHR32089">
    <property type="entry name" value="METHYL-ACCEPTING CHEMOTAXIS PROTEIN MCPB"/>
    <property type="match status" value="1"/>
</dbReference>
<dbReference type="SMART" id="SM00283">
    <property type="entry name" value="MA"/>
    <property type="match status" value="1"/>
</dbReference>
<dbReference type="Pfam" id="PF00672">
    <property type="entry name" value="HAMP"/>
    <property type="match status" value="1"/>
</dbReference>
<dbReference type="InterPro" id="IPR004089">
    <property type="entry name" value="MCPsignal_dom"/>
</dbReference>
<evidence type="ECO:0000256" key="4">
    <source>
        <dbReference type="ARBA" id="ARBA00029447"/>
    </source>
</evidence>
<organism evidence="12 13">
    <name type="scientific">Azospirillum rugosum</name>
    <dbReference type="NCBI Taxonomy" id="416170"/>
    <lineage>
        <taxon>Bacteria</taxon>
        <taxon>Pseudomonadati</taxon>
        <taxon>Pseudomonadota</taxon>
        <taxon>Alphaproteobacteria</taxon>
        <taxon>Rhodospirillales</taxon>
        <taxon>Azospirillaceae</taxon>
        <taxon>Azospirillum</taxon>
    </lineage>
</organism>
<keyword evidence="3 5" id="KW-0807">Transducer</keyword>
<comment type="subcellular location">
    <subcellularLocation>
        <location evidence="1">Cell inner membrane</location>
        <topology evidence="1">Multi-pass membrane protein</topology>
    </subcellularLocation>
</comment>
<dbReference type="Pfam" id="PF16591">
    <property type="entry name" value="HBM"/>
    <property type="match status" value="1"/>
</dbReference>
<name>A0ABS4SI48_9PROT</name>
<dbReference type="SMART" id="SM01358">
    <property type="entry name" value="HBM"/>
    <property type="match status" value="1"/>
</dbReference>
<keyword evidence="6" id="KW-0175">Coiled coil</keyword>
<feature type="domain" description="HBM" evidence="11">
    <location>
        <begin position="19"/>
        <end position="275"/>
    </location>
</feature>
<dbReference type="CDD" id="cd06225">
    <property type="entry name" value="HAMP"/>
    <property type="match status" value="1"/>
</dbReference>
<keyword evidence="7" id="KW-1133">Transmembrane helix</keyword>
<keyword evidence="2" id="KW-1003">Cell membrane</keyword>
<dbReference type="InterPro" id="IPR000727">
    <property type="entry name" value="T_SNARE_dom"/>
</dbReference>
<evidence type="ECO:0000313" key="13">
    <source>
        <dbReference type="Proteomes" id="UP000781958"/>
    </source>
</evidence>
<dbReference type="RefSeq" id="WP_246500529.1">
    <property type="nucleotide sequence ID" value="NZ_JAGINP010000005.1"/>
</dbReference>
<evidence type="ECO:0000256" key="1">
    <source>
        <dbReference type="ARBA" id="ARBA00004429"/>
    </source>
</evidence>
<proteinExistence type="inferred from homology"/>
<dbReference type="Gene3D" id="6.10.340.10">
    <property type="match status" value="1"/>
</dbReference>
<dbReference type="SMART" id="SM00304">
    <property type="entry name" value="HAMP"/>
    <property type="match status" value="2"/>
</dbReference>
<dbReference type="PANTHER" id="PTHR32089:SF112">
    <property type="entry name" value="LYSOZYME-LIKE PROTEIN-RELATED"/>
    <property type="match status" value="1"/>
</dbReference>
<reference evidence="12 13" key="1">
    <citation type="submission" date="2021-03" db="EMBL/GenBank/DDBJ databases">
        <title>Genomic Encyclopedia of Type Strains, Phase III (KMG-III): the genomes of soil and plant-associated and newly described type strains.</title>
        <authorList>
            <person name="Whitman W."/>
        </authorList>
    </citation>
    <scope>NUCLEOTIDE SEQUENCE [LARGE SCALE GENOMIC DNA]</scope>
    <source>
        <strain evidence="12 13">IMMIB AFH-6</strain>
    </source>
</reference>
<evidence type="ECO:0000256" key="2">
    <source>
        <dbReference type="ARBA" id="ARBA00022519"/>
    </source>
</evidence>
<dbReference type="EMBL" id="JAGINP010000005">
    <property type="protein sequence ID" value="MBP2292167.1"/>
    <property type="molecule type" value="Genomic_DNA"/>
</dbReference>
<comment type="caution">
    <text evidence="12">The sequence shown here is derived from an EMBL/GenBank/DDBJ whole genome shotgun (WGS) entry which is preliminary data.</text>
</comment>
<dbReference type="PROSITE" id="PS50192">
    <property type="entry name" value="T_SNARE"/>
    <property type="match status" value="1"/>
</dbReference>
<dbReference type="InterPro" id="IPR004090">
    <property type="entry name" value="Chemotax_Me-accpt_rcpt"/>
</dbReference>
<dbReference type="InterPro" id="IPR032255">
    <property type="entry name" value="HBM"/>
</dbReference>
<evidence type="ECO:0000256" key="7">
    <source>
        <dbReference type="SAM" id="Phobius"/>
    </source>
</evidence>
<keyword evidence="7" id="KW-0812">Transmembrane</keyword>
<dbReference type="PROSITE" id="PS50885">
    <property type="entry name" value="HAMP"/>
    <property type="match status" value="1"/>
</dbReference>
<evidence type="ECO:0000256" key="5">
    <source>
        <dbReference type="PROSITE-ProRule" id="PRU00284"/>
    </source>
</evidence>
<evidence type="ECO:0000256" key="6">
    <source>
        <dbReference type="SAM" id="Coils"/>
    </source>
</evidence>
<dbReference type="PROSITE" id="PS50111">
    <property type="entry name" value="CHEMOTAXIS_TRANSDUC_2"/>
    <property type="match status" value="1"/>
</dbReference>
<evidence type="ECO:0000259" key="11">
    <source>
        <dbReference type="PROSITE" id="PS51753"/>
    </source>
</evidence>
<dbReference type="PRINTS" id="PR00260">
    <property type="entry name" value="CHEMTRNSDUCR"/>
</dbReference>
<dbReference type="Pfam" id="PF00015">
    <property type="entry name" value="MCPsignal"/>
    <property type="match status" value="1"/>
</dbReference>
<keyword evidence="7" id="KW-0472">Membrane</keyword>
<dbReference type="Gene3D" id="1.10.287.950">
    <property type="entry name" value="Methyl-accepting chemotaxis protein"/>
    <property type="match status" value="1"/>
</dbReference>
<dbReference type="Gene3D" id="1.20.1440.210">
    <property type="match status" value="2"/>
</dbReference>
<dbReference type="PROSITE" id="PS51753">
    <property type="entry name" value="HBM"/>
    <property type="match status" value="1"/>
</dbReference>
<dbReference type="SUPFAM" id="SSF58104">
    <property type="entry name" value="Methyl-accepting chemotaxis protein (MCP) signaling domain"/>
    <property type="match status" value="1"/>
</dbReference>
<protein>
    <submittedName>
        <fullName evidence="12">Methyl-accepting chemotaxis protein</fullName>
    </submittedName>
</protein>
<evidence type="ECO:0000259" key="10">
    <source>
        <dbReference type="PROSITE" id="PS50885"/>
    </source>
</evidence>
<dbReference type="InterPro" id="IPR003660">
    <property type="entry name" value="HAMP_dom"/>
</dbReference>
<evidence type="ECO:0000313" key="12">
    <source>
        <dbReference type="EMBL" id="MBP2292167.1"/>
    </source>
</evidence>
<evidence type="ECO:0000256" key="3">
    <source>
        <dbReference type="ARBA" id="ARBA00023224"/>
    </source>
</evidence>
<dbReference type="Proteomes" id="UP000781958">
    <property type="component" value="Unassembled WGS sequence"/>
</dbReference>
<accession>A0ABS4SI48</accession>
<feature type="coiled-coil region" evidence="6">
    <location>
        <begin position="472"/>
        <end position="499"/>
    </location>
</feature>